<gene>
    <name evidence="3" type="ORF">MGAL_10B053678</name>
</gene>
<organism evidence="3 4">
    <name type="scientific">Mytilus galloprovincialis</name>
    <name type="common">Mediterranean mussel</name>
    <dbReference type="NCBI Taxonomy" id="29158"/>
    <lineage>
        <taxon>Eukaryota</taxon>
        <taxon>Metazoa</taxon>
        <taxon>Spiralia</taxon>
        <taxon>Lophotrochozoa</taxon>
        <taxon>Mollusca</taxon>
        <taxon>Bivalvia</taxon>
        <taxon>Autobranchia</taxon>
        <taxon>Pteriomorphia</taxon>
        <taxon>Mytilida</taxon>
        <taxon>Mytiloidea</taxon>
        <taxon>Mytilidae</taxon>
        <taxon>Mytilinae</taxon>
        <taxon>Mytilus</taxon>
    </lineage>
</organism>
<dbReference type="Gene3D" id="3.60.10.10">
    <property type="entry name" value="Endonuclease/exonuclease/phosphatase"/>
    <property type="match status" value="1"/>
</dbReference>
<dbReference type="OrthoDB" id="425681at2759"/>
<dbReference type="SUPFAM" id="SSF56219">
    <property type="entry name" value="DNase I-like"/>
    <property type="match status" value="1"/>
</dbReference>
<feature type="compositionally biased region" description="Polar residues" evidence="1">
    <location>
        <begin position="1"/>
        <end position="18"/>
    </location>
</feature>
<reference evidence="3" key="1">
    <citation type="submission" date="2018-11" db="EMBL/GenBank/DDBJ databases">
        <authorList>
            <person name="Alioto T."/>
            <person name="Alioto T."/>
        </authorList>
    </citation>
    <scope>NUCLEOTIDE SEQUENCE</scope>
</reference>
<evidence type="ECO:0000313" key="3">
    <source>
        <dbReference type="EMBL" id="VDI36089.1"/>
    </source>
</evidence>
<evidence type="ECO:0000313" key="4">
    <source>
        <dbReference type="Proteomes" id="UP000596742"/>
    </source>
</evidence>
<protein>
    <recommendedName>
        <fullName evidence="2">Endonuclease/exonuclease/phosphatase domain-containing protein</fullName>
    </recommendedName>
</protein>
<keyword evidence="4" id="KW-1185">Reference proteome</keyword>
<comment type="caution">
    <text evidence="3">The sequence shown here is derived from an EMBL/GenBank/DDBJ whole genome shotgun (WGS) entry which is preliminary data.</text>
</comment>
<dbReference type="InterPro" id="IPR036691">
    <property type="entry name" value="Endo/exonu/phosph_ase_sf"/>
</dbReference>
<dbReference type="Pfam" id="PF03372">
    <property type="entry name" value="Exo_endo_phos"/>
    <property type="match status" value="1"/>
</dbReference>
<sequence>MSKSTILPTKTVGLQPTTPKSPKPPLYPTNHQTSSGEGETYSADPKSADSPIDNPITTELTPSPVLSSLNLLTFNIEGFNSNKLYLETLSKRSDILLLQEHWLHSYEKHKLDEFLEDFICYTKCFDDNTLSDAYERRRGHAGVAICIHKKFEKFVELLPDGGNRIIGIKFNTTQPFIFLSTYLPCRGNANSIDNYQEILDELSEIYIKYSNVFRIVIESKSVISNYLTFIREPTNTSTHDPILITIPCNIQANEETNSLIENKRINWNKVDKTAYQEEIENKLSTWTDEINLNLTFDNIPDKINELCTIMATTASKCSRSKRSKSKRLKKKPWTPELENMAKINRDHFAKWKAAGRPTDKSNILFQNIQFYKKKLRSMQRQLEASLRINKYQKIMELHEGNDAGFYSLVRKQRDPANTTTSSLTFNDISLNNDNLIRDAWMDYFQDLASPMDSENFDKEHFSLVENDIKHLTKSFTENKIENISPVTEVEMKNILASMKNNKSADEENIAAEHLKYGGPIMITVMTFFVNAIFKHLHIPTLLKGGIACPVLKNGKTKN</sequence>
<dbReference type="EMBL" id="UYJE01005307">
    <property type="protein sequence ID" value="VDI36089.1"/>
    <property type="molecule type" value="Genomic_DNA"/>
</dbReference>
<dbReference type="AlphaFoldDB" id="A0A8B6EMR4"/>
<dbReference type="GO" id="GO:0003824">
    <property type="term" value="F:catalytic activity"/>
    <property type="evidence" value="ECO:0007669"/>
    <property type="project" value="InterPro"/>
</dbReference>
<dbReference type="InterPro" id="IPR005135">
    <property type="entry name" value="Endo/exonuclease/phosphatase"/>
</dbReference>
<evidence type="ECO:0000259" key="2">
    <source>
        <dbReference type="Pfam" id="PF03372"/>
    </source>
</evidence>
<feature type="domain" description="Endonuclease/exonuclease/phosphatase" evidence="2">
    <location>
        <begin position="72"/>
        <end position="196"/>
    </location>
</feature>
<name>A0A8B6EMR4_MYTGA</name>
<evidence type="ECO:0000256" key="1">
    <source>
        <dbReference type="SAM" id="MobiDB-lite"/>
    </source>
</evidence>
<accession>A0A8B6EMR4</accession>
<proteinExistence type="predicted"/>
<dbReference type="Proteomes" id="UP000596742">
    <property type="component" value="Unassembled WGS sequence"/>
</dbReference>
<feature type="region of interest" description="Disordered" evidence="1">
    <location>
        <begin position="1"/>
        <end position="54"/>
    </location>
</feature>